<keyword evidence="9" id="KW-1185">Reference proteome</keyword>
<dbReference type="GO" id="GO:0005856">
    <property type="term" value="C:cytoskeleton"/>
    <property type="evidence" value="ECO:0007669"/>
    <property type="project" value="UniProtKB-SubCell"/>
</dbReference>
<dbReference type="EMBL" id="QKKF02000377">
    <property type="protein sequence ID" value="RZF49117.1"/>
    <property type="molecule type" value="Genomic_DNA"/>
</dbReference>
<dbReference type="GO" id="GO:1905515">
    <property type="term" value="P:non-motile cilium assembly"/>
    <property type="evidence" value="ECO:0007669"/>
    <property type="project" value="TreeGrafter"/>
</dbReference>
<evidence type="ECO:0000259" key="7">
    <source>
        <dbReference type="Pfam" id="PF19038"/>
    </source>
</evidence>
<evidence type="ECO:0000256" key="4">
    <source>
        <dbReference type="ARBA" id="ARBA00023212"/>
    </source>
</evidence>
<dbReference type="InterPro" id="IPR043972">
    <property type="entry name" value="FUZ/MON1/HPS1_longin_1"/>
</dbReference>
<dbReference type="InterPro" id="IPR043971">
    <property type="entry name" value="FUZ/MON1/HPS1_longin_2"/>
</dbReference>
<comment type="caution">
    <text evidence="8">The sequence shown here is derived from an EMBL/GenBank/DDBJ whole genome shotgun (WGS) entry which is preliminary data.</text>
</comment>
<organism evidence="8 9">
    <name type="scientific">Laodelphax striatellus</name>
    <name type="common">Small brown planthopper</name>
    <name type="synonym">Delphax striatella</name>
    <dbReference type="NCBI Taxonomy" id="195883"/>
    <lineage>
        <taxon>Eukaryota</taxon>
        <taxon>Metazoa</taxon>
        <taxon>Ecdysozoa</taxon>
        <taxon>Arthropoda</taxon>
        <taxon>Hexapoda</taxon>
        <taxon>Insecta</taxon>
        <taxon>Pterygota</taxon>
        <taxon>Neoptera</taxon>
        <taxon>Paraneoptera</taxon>
        <taxon>Hemiptera</taxon>
        <taxon>Auchenorrhyncha</taxon>
        <taxon>Fulgoroidea</taxon>
        <taxon>Delphacidae</taxon>
        <taxon>Criomorphinae</taxon>
        <taxon>Laodelphax</taxon>
    </lineage>
</organism>
<comment type="similarity">
    <text evidence="2">Belongs to the fuzzy family.</text>
</comment>
<dbReference type="PANTHER" id="PTHR13559">
    <property type="entry name" value="INTRACELLULAR TRAFFIC PROTEIN-RELATED"/>
    <property type="match status" value="1"/>
</dbReference>
<evidence type="ECO:0000259" key="6">
    <source>
        <dbReference type="Pfam" id="PF19037"/>
    </source>
</evidence>
<proteinExistence type="inferred from homology"/>
<dbReference type="Pfam" id="PF19036">
    <property type="entry name" value="Fuz_longin_1"/>
    <property type="match status" value="1"/>
</dbReference>
<evidence type="ECO:0000256" key="1">
    <source>
        <dbReference type="ARBA" id="ARBA00004245"/>
    </source>
</evidence>
<dbReference type="OrthoDB" id="74835at2759"/>
<keyword evidence="4" id="KW-0206">Cytoskeleton</keyword>
<reference evidence="8 9" key="1">
    <citation type="journal article" date="2017" name="Gigascience">
        <title>Genome sequence of the small brown planthopper, Laodelphax striatellus.</title>
        <authorList>
            <person name="Zhu J."/>
            <person name="Jiang F."/>
            <person name="Wang X."/>
            <person name="Yang P."/>
            <person name="Bao Y."/>
            <person name="Zhao W."/>
            <person name="Wang W."/>
            <person name="Lu H."/>
            <person name="Wang Q."/>
            <person name="Cui N."/>
            <person name="Li J."/>
            <person name="Chen X."/>
            <person name="Luo L."/>
            <person name="Yu J."/>
            <person name="Kang L."/>
            <person name="Cui F."/>
        </authorList>
    </citation>
    <scope>NUCLEOTIDE SEQUENCE [LARGE SCALE GENOMIC DNA]</scope>
    <source>
        <strain evidence="8">Lst14</strain>
    </source>
</reference>
<evidence type="ECO:0000313" key="8">
    <source>
        <dbReference type="EMBL" id="RZF49117.1"/>
    </source>
</evidence>
<evidence type="ECO:0000259" key="5">
    <source>
        <dbReference type="Pfam" id="PF19036"/>
    </source>
</evidence>
<dbReference type="PANTHER" id="PTHR13559:SF1">
    <property type="entry name" value="PROTEIN FUZZY HOMOLOG"/>
    <property type="match status" value="1"/>
</dbReference>
<dbReference type="FunCoup" id="A0A482XV41">
    <property type="interactions" value="498"/>
</dbReference>
<evidence type="ECO:0000256" key="2">
    <source>
        <dbReference type="ARBA" id="ARBA00008550"/>
    </source>
</evidence>
<sequence>MGVHVMALTLSGGLPLFSRQIGNSQPLPFSLIASLNGVHMFCNSQQSGLRSTCTQDSTVVWKDYEDSITLIVAASTTSEAALSELMNCIFNTIVLTVGLEEVRGLQTRNIERLKRELRSCFPLMDKILDAVDLGDRNVVPTDFMSMVETVICSDSLSLKNCLGVFAECVESLFACLMLNSCIVVATGGWWELMPEERKLLALLVDSSSTDCTSIDVPVFLPCKSPTVPFRLVAVCLISGVWVAALCGPSPALSAVEQFCAKVWRPAIDLVRSVQSAPRFLPQGLQQNHHCIIGLLLVQCTLQKYILNRSQSANRKEAGDVLRTFYHQAASLLVPPKNNAASSDTRGLETYWCSEYHKLHALYEKDNLLCVLYTSALPNSTMRLVTRQTLQTLLSDKQLCW</sequence>
<dbReference type="InterPro" id="IPR026069">
    <property type="entry name" value="Fuzzy"/>
</dbReference>
<protein>
    <recommendedName>
        <fullName evidence="10">FUZ/MON1/HPS1 first Longin domain-containing protein</fullName>
    </recommendedName>
</protein>
<dbReference type="Pfam" id="PF19037">
    <property type="entry name" value="Fuz_longin_2"/>
    <property type="match status" value="1"/>
</dbReference>
<comment type="subcellular location">
    <subcellularLocation>
        <location evidence="1">Cytoplasm</location>
        <location evidence="1">Cytoskeleton</location>
    </subcellularLocation>
</comment>
<dbReference type="STRING" id="195883.A0A482XV41"/>
<name>A0A482XV41_LAOST</name>
<dbReference type="GO" id="GO:0016192">
    <property type="term" value="P:vesicle-mediated transport"/>
    <property type="evidence" value="ECO:0007669"/>
    <property type="project" value="InterPro"/>
</dbReference>
<feature type="domain" description="FUZ/MON1/HPS1 third Longin" evidence="7">
    <location>
        <begin position="291"/>
        <end position="395"/>
    </location>
</feature>
<dbReference type="Pfam" id="PF19038">
    <property type="entry name" value="Fuz_longin_3"/>
    <property type="match status" value="1"/>
</dbReference>
<dbReference type="Proteomes" id="UP000291343">
    <property type="component" value="Unassembled WGS sequence"/>
</dbReference>
<feature type="domain" description="FUZ/MON1/HPS1 second Longin" evidence="6">
    <location>
        <begin position="170"/>
        <end position="264"/>
    </location>
</feature>
<keyword evidence="3" id="KW-0963">Cytoplasm</keyword>
<feature type="domain" description="FUZ/MON1/HPS1 first Longin" evidence="5">
    <location>
        <begin position="4"/>
        <end position="127"/>
    </location>
</feature>
<dbReference type="InParanoid" id="A0A482XV41"/>
<dbReference type="AlphaFoldDB" id="A0A482XV41"/>
<evidence type="ECO:0000313" key="9">
    <source>
        <dbReference type="Proteomes" id="UP000291343"/>
    </source>
</evidence>
<evidence type="ECO:0000256" key="3">
    <source>
        <dbReference type="ARBA" id="ARBA00022490"/>
    </source>
</evidence>
<gene>
    <name evidence="8" type="ORF">LSTR_LSTR008403</name>
</gene>
<dbReference type="SMR" id="A0A482XV41"/>
<accession>A0A482XV41</accession>
<dbReference type="InterPro" id="IPR043970">
    <property type="entry name" value="FUZ/MON1/HPS1_longin_3"/>
</dbReference>
<evidence type="ECO:0008006" key="10">
    <source>
        <dbReference type="Google" id="ProtNLM"/>
    </source>
</evidence>